<proteinExistence type="predicted"/>
<evidence type="ECO:0000313" key="1">
    <source>
        <dbReference type="EMBL" id="KAF9523583.1"/>
    </source>
</evidence>
<protein>
    <submittedName>
        <fullName evidence="1">Uncharacterized protein</fullName>
    </submittedName>
</protein>
<gene>
    <name evidence="1" type="ORF">CPB83DRAFT_910525</name>
</gene>
<evidence type="ECO:0000313" key="2">
    <source>
        <dbReference type="Proteomes" id="UP000807306"/>
    </source>
</evidence>
<organism evidence="1 2">
    <name type="scientific">Crepidotus variabilis</name>
    <dbReference type="NCBI Taxonomy" id="179855"/>
    <lineage>
        <taxon>Eukaryota</taxon>
        <taxon>Fungi</taxon>
        <taxon>Dikarya</taxon>
        <taxon>Basidiomycota</taxon>
        <taxon>Agaricomycotina</taxon>
        <taxon>Agaricomycetes</taxon>
        <taxon>Agaricomycetidae</taxon>
        <taxon>Agaricales</taxon>
        <taxon>Agaricineae</taxon>
        <taxon>Crepidotaceae</taxon>
        <taxon>Crepidotus</taxon>
    </lineage>
</organism>
<sequence length="151" mass="17069">MATGVCMFNESENISVHDSEINITVNSPQVCEDALGQLRNHAAIKVIHYSDECQPKSEGTPRESAVAQVLDWLENPEDPPLMWMYGSACSGKSGMLRALQKRYVRIAGFDFRPAGFVFLDTDWNRNCLDCWPQPLPTNSPRFTRKYGKRSL</sequence>
<dbReference type="EMBL" id="MU157914">
    <property type="protein sequence ID" value="KAF9523583.1"/>
    <property type="molecule type" value="Genomic_DNA"/>
</dbReference>
<comment type="caution">
    <text evidence="1">The sequence shown here is derived from an EMBL/GenBank/DDBJ whole genome shotgun (WGS) entry which is preliminary data.</text>
</comment>
<accession>A0A9P6E6L5</accession>
<name>A0A9P6E6L5_9AGAR</name>
<dbReference type="Proteomes" id="UP000807306">
    <property type="component" value="Unassembled WGS sequence"/>
</dbReference>
<dbReference type="AlphaFoldDB" id="A0A9P6E6L5"/>
<keyword evidence="2" id="KW-1185">Reference proteome</keyword>
<reference evidence="1" key="1">
    <citation type="submission" date="2020-11" db="EMBL/GenBank/DDBJ databases">
        <authorList>
            <consortium name="DOE Joint Genome Institute"/>
            <person name="Ahrendt S."/>
            <person name="Riley R."/>
            <person name="Andreopoulos W."/>
            <person name="Labutti K."/>
            <person name="Pangilinan J."/>
            <person name="Ruiz-Duenas F.J."/>
            <person name="Barrasa J.M."/>
            <person name="Sanchez-Garcia M."/>
            <person name="Camarero S."/>
            <person name="Miyauchi S."/>
            <person name="Serrano A."/>
            <person name="Linde D."/>
            <person name="Babiker R."/>
            <person name="Drula E."/>
            <person name="Ayuso-Fernandez I."/>
            <person name="Pacheco R."/>
            <person name="Padilla G."/>
            <person name="Ferreira P."/>
            <person name="Barriuso J."/>
            <person name="Kellner H."/>
            <person name="Castanera R."/>
            <person name="Alfaro M."/>
            <person name="Ramirez L."/>
            <person name="Pisabarro A.G."/>
            <person name="Kuo A."/>
            <person name="Tritt A."/>
            <person name="Lipzen A."/>
            <person name="He G."/>
            <person name="Yan M."/>
            <person name="Ng V."/>
            <person name="Cullen D."/>
            <person name="Martin F."/>
            <person name="Rosso M.-N."/>
            <person name="Henrissat B."/>
            <person name="Hibbett D."/>
            <person name="Martinez A.T."/>
            <person name="Grigoriev I.V."/>
        </authorList>
    </citation>
    <scope>NUCLEOTIDE SEQUENCE</scope>
    <source>
        <strain evidence="1">CBS 506.95</strain>
    </source>
</reference>